<dbReference type="EMBL" id="CP005986">
    <property type="protein sequence ID" value="AIA54101.1"/>
    <property type="molecule type" value="Genomic_DNA"/>
</dbReference>
<keyword evidence="2" id="KW-0614">Plasmid</keyword>
<dbReference type="EMBL" id="CP005987">
    <property type="protein sequence ID" value="AIA56687.1"/>
    <property type="molecule type" value="Genomic_DNA"/>
</dbReference>
<reference evidence="1" key="2">
    <citation type="submission" date="2013-05" db="EMBL/GenBank/DDBJ databases">
        <title>Genomic Architecture and Gene Repertoire of the Mobilome of Extreme Acidophile Acidithiobacillus caldus.</title>
        <authorList>
            <person name="Acuna L.G."/>
            <person name="Covarrubias P.A."/>
            <person name="Cardenas J.P."/>
            <person name="Haristoy J.J."/>
            <person name="Flores R."/>
            <person name="Nunez H."/>
            <person name="Riadi G."/>
            <person name="Shmaryahu A."/>
            <person name="Valdes J."/>
            <person name="Dopson M."/>
            <person name="Rawlings D.E."/>
            <person name="Banfield J."/>
            <person name="Holmes D.S."/>
            <person name="Quatrini R."/>
        </authorList>
    </citation>
    <scope>NUCLEOTIDE SEQUENCE</scope>
    <source>
        <strain evidence="1">ATCC 51756</strain>
        <plasmid evidence="2">megap mpAca1.1</plasmid>
    </source>
</reference>
<name>A0A059ZVV4_ACICK</name>
<dbReference type="KEGG" id="acz:Acaty_m0114"/>
<geneLocation type="plasmid" evidence="2">
    <name>megap mpAca1.1</name>
</geneLocation>
<dbReference type="Proteomes" id="UP000005522">
    <property type="component" value="Chromosome"/>
</dbReference>
<reference evidence="1 4" key="1">
    <citation type="journal article" date="2009" name="J. Bacteriol.">
        <title>Draft genome sequence of the extremely acidophilic bacterium Acidithiobacillus caldus ATCC 51756 reveals metabolic versatility in the genus Acidithiobacillus.</title>
        <authorList>
            <person name="Valdes J."/>
            <person name="Quatrini R."/>
            <person name="Hallberg K."/>
            <person name="Dopson M."/>
            <person name="Valenzuela P.D."/>
            <person name="Holmes D.S."/>
        </authorList>
    </citation>
    <scope>NUCLEOTIDE SEQUENCE [LARGE SCALE GENOMIC DNA]</scope>
    <source>
        <strain evidence="1">ATCC 51756</strain>
        <strain evidence="4">ATCC 51756 / DSM 8584 / KU</strain>
        <plasmid evidence="2">megap mpAca1.1</plasmid>
        <plasmid evidence="4">megaPlasmid mpAca1.1</plasmid>
    </source>
</reference>
<dbReference type="EMBL" id="CP005987">
    <property type="protein sequence ID" value="AIA56685.1"/>
    <property type="molecule type" value="Genomic_DNA"/>
</dbReference>
<evidence type="ECO:0000313" key="2">
    <source>
        <dbReference type="EMBL" id="AIA56685.1"/>
    </source>
</evidence>
<accession>A0A059ZVV4</accession>
<dbReference type="KEGG" id="acz:Acaty_c0210"/>
<protein>
    <submittedName>
        <fullName evidence="1">Uncharacterized protein</fullName>
    </submittedName>
</protein>
<dbReference type="Proteomes" id="UP000005522">
    <property type="component" value="Plasmid megap mpAca1.1"/>
</dbReference>
<organism evidence="1 4">
    <name type="scientific">Acidithiobacillus caldus (strain ATCC 51756 / DSM 8584 / KU)</name>
    <dbReference type="NCBI Taxonomy" id="637389"/>
    <lineage>
        <taxon>Bacteria</taxon>
        <taxon>Pseudomonadati</taxon>
        <taxon>Pseudomonadota</taxon>
        <taxon>Acidithiobacillia</taxon>
        <taxon>Acidithiobacillales</taxon>
        <taxon>Acidithiobacillaceae</taxon>
        <taxon>Acidithiobacillus</taxon>
    </lineage>
</organism>
<evidence type="ECO:0000313" key="1">
    <source>
        <dbReference type="EMBL" id="AIA54101.1"/>
    </source>
</evidence>
<sequence>MHPAILTAQARWPLRDAGQDPCFYAFLKGYHAARRQDRDALQTGLKP</sequence>
<geneLocation type="plasmid" evidence="4">
    <name>megaPlasmid mpAca1.1</name>
</geneLocation>
<dbReference type="KEGG" id="acz:Acaty_m0112"/>
<dbReference type="HOGENOM" id="CLU_3163462_0_0_6"/>
<proteinExistence type="predicted"/>
<evidence type="ECO:0000313" key="4">
    <source>
        <dbReference type="Proteomes" id="UP000005522"/>
    </source>
</evidence>
<evidence type="ECO:0000313" key="3">
    <source>
        <dbReference type="EMBL" id="AIA56687.1"/>
    </source>
</evidence>
<dbReference type="AlphaFoldDB" id="A0A059ZVV4"/>
<gene>
    <name evidence="1" type="ORF">Acaty_c0210</name>
    <name evidence="2" type="ORF">Acaty_m0112</name>
    <name evidence="3" type="ORF">Acaty_m0114</name>
</gene>